<organism evidence="4 5">
    <name type="scientific">Sphingobium fontiphilum</name>
    <dbReference type="NCBI Taxonomy" id="944425"/>
    <lineage>
        <taxon>Bacteria</taxon>
        <taxon>Pseudomonadati</taxon>
        <taxon>Pseudomonadota</taxon>
        <taxon>Alphaproteobacteria</taxon>
        <taxon>Sphingomonadales</taxon>
        <taxon>Sphingomonadaceae</taxon>
        <taxon>Sphingobium</taxon>
    </lineage>
</organism>
<gene>
    <name evidence="4" type="ORF">GGR44_000888</name>
</gene>
<protein>
    <submittedName>
        <fullName evidence="4">Quinoprotein relay system zinc metallohydrolase 1</fullName>
    </submittedName>
</protein>
<name>A0A7W6GMI8_9SPHN</name>
<dbReference type="InterPro" id="IPR030811">
    <property type="entry name" value="SoxH-rel_PQQ_1"/>
</dbReference>
<feature type="chain" id="PRO_5030724677" evidence="2">
    <location>
        <begin position="22"/>
        <end position="320"/>
    </location>
</feature>
<proteinExistence type="inferred from homology"/>
<reference evidence="4 5" key="1">
    <citation type="submission" date="2020-08" db="EMBL/GenBank/DDBJ databases">
        <title>Genomic Encyclopedia of Type Strains, Phase IV (KMG-IV): sequencing the most valuable type-strain genomes for metagenomic binning, comparative biology and taxonomic classification.</title>
        <authorList>
            <person name="Goeker M."/>
        </authorList>
    </citation>
    <scope>NUCLEOTIDE SEQUENCE [LARGE SCALE GENOMIC DNA]</scope>
    <source>
        <strain evidence="4 5">DSM 29348</strain>
    </source>
</reference>
<evidence type="ECO:0000256" key="2">
    <source>
        <dbReference type="SAM" id="SignalP"/>
    </source>
</evidence>
<comment type="similarity">
    <text evidence="1">Belongs to the metallo-beta-lactamase superfamily. Class-B beta-lactamase family.</text>
</comment>
<sequence>MARIWLSRRAMMMGAAATFTAGVGRAGHDYAINPVAVADGIWMVRGADEPIAFDNGGAIANIAIIATPAGAVLCDCGPSIRYAAKLKSVAEQLTGKPVIRVYVTHIHPDHGMGIAAFDPAIVAALPGTITAMRRDGGGYSDSMYRILGDWMRGTDIAVPGLAITTAHEEFGGRGLRLLSLSGHSDADLALVDETTGLMIGGDLVFHDRAPSTPNADLALWRASLDRLKSEKHGGMLPGHGPLDPEGVTAIDQTRDWIDWLEPALSAAVQSGLDMVEAGMIAIPDRFASLKLARYELQRSVSHLYPALEGRLLPRVDLPSN</sequence>
<dbReference type="NCBIfam" id="TIGR04558">
    <property type="entry name" value="SoxH_rel_PQQ_1"/>
    <property type="match status" value="1"/>
</dbReference>
<dbReference type="SMART" id="SM00849">
    <property type="entry name" value="Lactamase_B"/>
    <property type="match status" value="1"/>
</dbReference>
<evidence type="ECO:0000313" key="5">
    <source>
        <dbReference type="Proteomes" id="UP000552757"/>
    </source>
</evidence>
<dbReference type="Gene3D" id="3.60.15.10">
    <property type="entry name" value="Ribonuclease Z/Hydroxyacylglutathione hydrolase-like"/>
    <property type="match status" value="1"/>
</dbReference>
<dbReference type="InterPro" id="IPR001279">
    <property type="entry name" value="Metallo-B-lactamas"/>
</dbReference>
<evidence type="ECO:0000256" key="1">
    <source>
        <dbReference type="ARBA" id="ARBA00005250"/>
    </source>
</evidence>
<evidence type="ECO:0000313" key="4">
    <source>
        <dbReference type="EMBL" id="MBB3981241.1"/>
    </source>
</evidence>
<evidence type="ECO:0000259" key="3">
    <source>
        <dbReference type="SMART" id="SM00849"/>
    </source>
</evidence>
<feature type="domain" description="Metallo-beta-lactamase" evidence="3">
    <location>
        <begin position="59"/>
        <end position="239"/>
    </location>
</feature>
<keyword evidence="2" id="KW-0732">Signal</keyword>
<dbReference type="CDD" id="cd16282">
    <property type="entry name" value="metallo-hydrolase-like_MBL-fold"/>
    <property type="match status" value="1"/>
</dbReference>
<dbReference type="PANTHER" id="PTHR42951">
    <property type="entry name" value="METALLO-BETA-LACTAMASE DOMAIN-CONTAINING"/>
    <property type="match status" value="1"/>
</dbReference>
<dbReference type="GO" id="GO:0016787">
    <property type="term" value="F:hydrolase activity"/>
    <property type="evidence" value="ECO:0007669"/>
    <property type="project" value="UniProtKB-KW"/>
</dbReference>
<comment type="caution">
    <text evidence="4">The sequence shown here is derived from an EMBL/GenBank/DDBJ whole genome shotgun (WGS) entry which is preliminary data.</text>
</comment>
<keyword evidence="5" id="KW-1185">Reference proteome</keyword>
<dbReference type="PANTHER" id="PTHR42951:SF4">
    <property type="entry name" value="ACYL-COENZYME A THIOESTERASE MBLAC2"/>
    <property type="match status" value="1"/>
</dbReference>
<dbReference type="AlphaFoldDB" id="A0A7W6GMI8"/>
<dbReference type="SUPFAM" id="SSF56281">
    <property type="entry name" value="Metallo-hydrolase/oxidoreductase"/>
    <property type="match status" value="1"/>
</dbReference>
<dbReference type="InterPro" id="IPR050855">
    <property type="entry name" value="NDM-1-like"/>
</dbReference>
<dbReference type="PROSITE" id="PS51318">
    <property type="entry name" value="TAT"/>
    <property type="match status" value="1"/>
</dbReference>
<dbReference type="InterPro" id="IPR036866">
    <property type="entry name" value="RibonucZ/Hydroxyglut_hydro"/>
</dbReference>
<dbReference type="EMBL" id="JACIEB010000002">
    <property type="protein sequence ID" value="MBB3981241.1"/>
    <property type="molecule type" value="Genomic_DNA"/>
</dbReference>
<dbReference type="GO" id="GO:0017001">
    <property type="term" value="P:antibiotic catabolic process"/>
    <property type="evidence" value="ECO:0007669"/>
    <property type="project" value="UniProtKB-ARBA"/>
</dbReference>
<dbReference type="InterPro" id="IPR006311">
    <property type="entry name" value="TAT_signal"/>
</dbReference>
<dbReference type="Pfam" id="PF00753">
    <property type="entry name" value="Lactamase_B"/>
    <property type="match status" value="1"/>
</dbReference>
<feature type="signal peptide" evidence="2">
    <location>
        <begin position="1"/>
        <end position="21"/>
    </location>
</feature>
<accession>A0A7W6GMI8</accession>
<keyword evidence="4" id="KW-0378">Hydrolase</keyword>
<dbReference type="Proteomes" id="UP000552757">
    <property type="component" value="Unassembled WGS sequence"/>
</dbReference>